<evidence type="ECO:0000313" key="3">
    <source>
        <dbReference type="Proteomes" id="UP001151760"/>
    </source>
</evidence>
<feature type="region of interest" description="Disordered" evidence="1">
    <location>
        <begin position="1"/>
        <end position="29"/>
    </location>
</feature>
<reference evidence="2" key="2">
    <citation type="submission" date="2022-01" db="EMBL/GenBank/DDBJ databases">
        <authorList>
            <person name="Yamashiro T."/>
            <person name="Shiraishi A."/>
            <person name="Satake H."/>
            <person name="Nakayama K."/>
        </authorList>
    </citation>
    <scope>NUCLEOTIDE SEQUENCE</scope>
</reference>
<gene>
    <name evidence="2" type="ORF">Tco_0923955</name>
</gene>
<evidence type="ECO:0000313" key="2">
    <source>
        <dbReference type="EMBL" id="GJT33536.1"/>
    </source>
</evidence>
<name>A0ABQ5D2K3_9ASTR</name>
<proteinExistence type="predicted"/>
<feature type="region of interest" description="Disordered" evidence="1">
    <location>
        <begin position="511"/>
        <end position="555"/>
    </location>
</feature>
<keyword evidence="3" id="KW-1185">Reference proteome</keyword>
<feature type="region of interest" description="Disordered" evidence="1">
    <location>
        <begin position="590"/>
        <end position="613"/>
    </location>
</feature>
<protein>
    <submittedName>
        <fullName evidence="2">Uncharacterized protein</fullName>
    </submittedName>
</protein>
<feature type="compositionally biased region" description="Basic and acidic residues" evidence="1">
    <location>
        <begin position="511"/>
        <end position="521"/>
    </location>
</feature>
<feature type="region of interest" description="Disordered" evidence="1">
    <location>
        <begin position="422"/>
        <end position="444"/>
    </location>
</feature>
<reference evidence="2" key="1">
    <citation type="journal article" date="2022" name="Int. J. Mol. Sci.">
        <title>Draft Genome of Tanacetum Coccineum: Genomic Comparison of Closely Related Tanacetum-Family Plants.</title>
        <authorList>
            <person name="Yamashiro T."/>
            <person name="Shiraishi A."/>
            <person name="Nakayama K."/>
            <person name="Satake H."/>
        </authorList>
    </citation>
    <scope>NUCLEOTIDE SEQUENCE</scope>
</reference>
<sequence>MNQNFYNSNSSGFDQFQPPQYSDVHQPPEEISIEELKTMMQSYCEIMSQRREQEAILLQEQAVEEKQELLAEEQAANPSEPSPVSYFYNADYDNISTPSTTYTIHLTKSATIITNPSELTRRIYHNHDIFYDGDDNEELFPDEVKRIQQILERTSFDVITPEFPITDSLSMGDEHLSTIPEIESDKLIKSSVENLVPTPSESKNLSKDLSDIESECNVPVCDNFTTFSNSLFDADNDFSSSDDKSFSDEDVPKENFKIFSNPLSDEEIISTKIDLHHFNAESDLIESLLNRDTLIFSSPKFDSLLEEFSGELAHIDLIPPGINEADFDPEEEIRLVEKLLYDNSSPRPPEEFNSENSDAIIESFSPSPIPVEDSDSLMEEIDLFLTPDDSMPPGIENDDSEGDILFFEELLSNNFPSLPENKSFHFDVPSSPRPPAKPPDDDEIKPDTGILTVKMVDDISEHYVFKPRILPTQPIISPHPLSHRGFKAFQILSEFSMGNFGNGYSLKDKNEAKTDKTEHGIGKSVKSQSQSQNQRSKPRTWHLKWTNPHPSNGYQDQIKGCDALLGAKDGMEGWDEDFDEDAESKDHLNHKHYNLSSSPNVKFHVEPQSDHIT</sequence>
<organism evidence="2 3">
    <name type="scientific">Tanacetum coccineum</name>
    <dbReference type="NCBI Taxonomy" id="301880"/>
    <lineage>
        <taxon>Eukaryota</taxon>
        <taxon>Viridiplantae</taxon>
        <taxon>Streptophyta</taxon>
        <taxon>Embryophyta</taxon>
        <taxon>Tracheophyta</taxon>
        <taxon>Spermatophyta</taxon>
        <taxon>Magnoliopsida</taxon>
        <taxon>eudicotyledons</taxon>
        <taxon>Gunneridae</taxon>
        <taxon>Pentapetalae</taxon>
        <taxon>asterids</taxon>
        <taxon>campanulids</taxon>
        <taxon>Asterales</taxon>
        <taxon>Asteraceae</taxon>
        <taxon>Asteroideae</taxon>
        <taxon>Anthemideae</taxon>
        <taxon>Anthemidinae</taxon>
        <taxon>Tanacetum</taxon>
    </lineage>
</organism>
<comment type="caution">
    <text evidence="2">The sequence shown here is derived from an EMBL/GenBank/DDBJ whole genome shotgun (WGS) entry which is preliminary data.</text>
</comment>
<accession>A0ABQ5D2K3</accession>
<feature type="compositionally biased region" description="Low complexity" evidence="1">
    <location>
        <begin position="523"/>
        <end position="535"/>
    </location>
</feature>
<dbReference type="Proteomes" id="UP001151760">
    <property type="component" value="Unassembled WGS sequence"/>
</dbReference>
<evidence type="ECO:0000256" key="1">
    <source>
        <dbReference type="SAM" id="MobiDB-lite"/>
    </source>
</evidence>
<feature type="compositionally biased region" description="Basic and acidic residues" evidence="1">
    <location>
        <begin position="603"/>
        <end position="613"/>
    </location>
</feature>
<dbReference type="EMBL" id="BQNB010014886">
    <property type="protein sequence ID" value="GJT33536.1"/>
    <property type="molecule type" value="Genomic_DNA"/>
</dbReference>
<feature type="compositionally biased region" description="Polar residues" evidence="1">
    <location>
        <begin position="1"/>
        <end position="20"/>
    </location>
</feature>